<proteinExistence type="predicted"/>
<dbReference type="HOGENOM" id="CLU_3409677_0_0_3"/>
<sequence>MGIMHSDGILFSYGQIQIYVEQRILVADG</sequence>
<protein>
    <submittedName>
        <fullName evidence="1">Uncharacterized protein</fullName>
    </submittedName>
</protein>
<organism evidence="1 2">
    <name type="scientific">Moorena producens 3L</name>
    <dbReference type="NCBI Taxonomy" id="489825"/>
    <lineage>
        <taxon>Bacteria</taxon>
        <taxon>Bacillati</taxon>
        <taxon>Cyanobacteriota</taxon>
        <taxon>Cyanophyceae</taxon>
        <taxon>Coleofasciculales</taxon>
        <taxon>Coleofasciculaceae</taxon>
        <taxon>Moorena</taxon>
    </lineage>
</organism>
<dbReference type="EMBL" id="GL890930">
    <property type="protein sequence ID" value="EGJ31911.1"/>
    <property type="molecule type" value="Genomic_DNA"/>
</dbReference>
<reference evidence="2" key="1">
    <citation type="journal article" date="2011" name="Proc. Natl. Acad. Sci. U.S.A.">
        <title>Genomic insights into the physiology and ecology of the marine filamentous cyanobacterium Lyngbya majuscula.</title>
        <authorList>
            <person name="Jones A.C."/>
            <person name="Monroe E.A."/>
            <person name="Podell S."/>
            <person name="Hess W.R."/>
            <person name="Klages S."/>
            <person name="Esquenazi E."/>
            <person name="Niessen S."/>
            <person name="Hoover H."/>
            <person name="Rothmann M."/>
            <person name="Lasken R.S."/>
            <person name="Yates J.R.III."/>
            <person name="Reinhardt R."/>
            <person name="Kube M."/>
            <person name="Burkart M.D."/>
            <person name="Allen E.E."/>
            <person name="Dorrestein P.C."/>
            <person name="Gerwick W.H."/>
            <person name="Gerwick L."/>
        </authorList>
    </citation>
    <scope>NUCLEOTIDE SEQUENCE [LARGE SCALE GENOMIC DNA]</scope>
    <source>
        <strain evidence="2">3L</strain>
    </source>
</reference>
<accession>F4XTT5</accession>
<dbReference type="AlphaFoldDB" id="F4XTT5"/>
<evidence type="ECO:0000313" key="1">
    <source>
        <dbReference type="EMBL" id="EGJ31911.1"/>
    </source>
</evidence>
<keyword evidence="2" id="KW-1185">Reference proteome</keyword>
<evidence type="ECO:0000313" key="2">
    <source>
        <dbReference type="Proteomes" id="UP000003959"/>
    </source>
</evidence>
<dbReference type="Proteomes" id="UP000003959">
    <property type="component" value="Unassembled WGS sequence"/>
</dbReference>
<name>F4XTT5_9CYAN</name>
<gene>
    <name evidence="1" type="ORF">LYNGBM3L_31050</name>
</gene>